<name>A0A1Y2II05_TRAC3</name>
<feature type="chain" id="PRO_5011001024" description="Alpha/beta-hydrolase" evidence="1">
    <location>
        <begin position="18"/>
        <end position="192"/>
    </location>
</feature>
<dbReference type="OrthoDB" id="2746609at2759"/>
<evidence type="ECO:0000313" key="2">
    <source>
        <dbReference type="EMBL" id="OSD00758.1"/>
    </source>
</evidence>
<accession>A0A1Y2II05</accession>
<gene>
    <name evidence="2" type="ORF">PYCCODRAFT_1469191</name>
</gene>
<organism evidence="2 3">
    <name type="scientific">Trametes coccinea (strain BRFM310)</name>
    <name type="common">Pycnoporus coccineus</name>
    <dbReference type="NCBI Taxonomy" id="1353009"/>
    <lineage>
        <taxon>Eukaryota</taxon>
        <taxon>Fungi</taxon>
        <taxon>Dikarya</taxon>
        <taxon>Basidiomycota</taxon>
        <taxon>Agaricomycotina</taxon>
        <taxon>Agaricomycetes</taxon>
        <taxon>Polyporales</taxon>
        <taxon>Polyporaceae</taxon>
        <taxon>Trametes</taxon>
    </lineage>
</organism>
<evidence type="ECO:0000313" key="3">
    <source>
        <dbReference type="Proteomes" id="UP000193067"/>
    </source>
</evidence>
<reference evidence="2 3" key="1">
    <citation type="journal article" date="2015" name="Biotechnol. Biofuels">
        <title>Enhanced degradation of softwood versus hardwood by the white-rot fungus Pycnoporus coccineus.</title>
        <authorList>
            <person name="Couturier M."/>
            <person name="Navarro D."/>
            <person name="Chevret D."/>
            <person name="Henrissat B."/>
            <person name="Piumi F."/>
            <person name="Ruiz-Duenas F.J."/>
            <person name="Martinez A.T."/>
            <person name="Grigoriev I.V."/>
            <person name="Riley R."/>
            <person name="Lipzen A."/>
            <person name="Berrin J.G."/>
            <person name="Master E.R."/>
            <person name="Rosso M.N."/>
        </authorList>
    </citation>
    <scope>NUCLEOTIDE SEQUENCE [LARGE SCALE GENOMIC DNA]</scope>
    <source>
        <strain evidence="2 3">BRFM310</strain>
    </source>
</reference>
<dbReference type="Gene3D" id="3.40.50.1820">
    <property type="entry name" value="alpha/beta hydrolase"/>
    <property type="match status" value="1"/>
</dbReference>
<evidence type="ECO:0000256" key="1">
    <source>
        <dbReference type="SAM" id="SignalP"/>
    </source>
</evidence>
<sequence length="192" mass="20314">MFLSAFLLLLATPVASAAVLLNKQPSVPQINATSERLGSIFLNPGGPGDSGVGALKSVASELVALSGGRYDIVSWDLHGVGPLTIPGDIHCFDSVEEYHTFWEGTIELDGIEMTGNFTDPADIRALLSQAPIMQKRYEELGHRCMQHPTGKYLKYLGSAAAVRDMVALADALDGPDAPINYIGISSGTLLGS</sequence>
<dbReference type="SUPFAM" id="SSF53474">
    <property type="entry name" value="alpha/beta-Hydrolases"/>
    <property type="match status" value="1"/>
</dbReference>
<keyword evidence="3" id="KW-1185">Reference proteome</keyword>
<protein>
    <recommendedName>
        <fullName evidence="4">Alpha/beta-hydrolase</fullName>
    </recommendedName>
</protein>
<dbReference type="InterPro" id="IPR029058">
    <property type="entry name" value="AB_hydrolase_fold"/>
</dbReference>
<dbReference type="STRING" id="1353009.A0A1Y2II05"/>
<keyword evidence="1" id="KW-0732">Signal</keyword>
<dbReference type="EMBL" id="KZ084116">
    <property type="protein sequence ID" value="OSD00758.1"/>
    <property type="molecule type" value="Genomic_DNA"/>
</dbReference>
<dbReference type="AlphaFoldDB" id="A0A1Y2II05"/>
<proteinExistence type="predicted"/>
<dbReference type="Proteomes" id="UP000193067">
    <property type="component" value="Unassembled WGS sequence"/>
</dbReference>
<evidence type="ECO:0008006" key="4">
    <source>
        <dbReference type="Google" id="ProtNLM"/>
    </source>
</evidence>
<feature type="signal peptide" evidence="1">
    <location>
        <begin position="1"/>
        <end position="17"/>
    </location>
</feature>